<feature type="domain" description="SWIM-type" evidence="2">
    <location>
        <begin position="28"/>
        <end position="58"/>
    </location>
</feature>
<dbReference type="Pfam" id="PF04434">
    <property type="entry name" value="SWIM"/>
    <property type="match status" value="1"/>
</dbReference>
<keyword evidence="4" id="KW-1185">Reference proteome</keyword>
<evidence type="ECO:0000256" key="1">
    <source>
        <dbReference type="PROSITE-ProRule" id="PRU00325"/>
    </source>
</evidence>
<dbReference type="InterPro" id="IPR007527">
    <property type="entry name" value="Znf_SWIM"/>
</dbReference>
<evidence type="ECO:0000313" key="3">
    <source>
        <dbReference type="EMBL" id="CAD7242744.1"/>
    </source>
</evidence>
<dbReference type="EMBL" id="CAJPEV010000312">
    <property type="protein sequence ID" value="CAG0883817.1"/>
    <property type="molecule type" value="Genomic_DNA"/>
</dbReference>
<sequence length="215" mass="23717">MWLALCLQTSALTSPPHTINATFTLNGDSVTISDIICSCKAGQGKQCKHCVAVLLFINRCDMESLERLSCTDMKCMWADRKSGTLNMYQPVPLRDFCHVSIPPHMSLSSETSTAVLQELLAACPDSALAKHRPEMTNCGSMDTVNPPPFSAVMKNLDDQSLEASVGWKKYTANDELPNAVKTLKIMEDRGKLMDGNAVFFNLRFSAEVPAFKKYT</sequence>
<dbReference type="OrthoDB" id="6572650at2759"/>
<name>A0A7R8X4L1_9CRUS</name>
<evidence type="ECO:0000259" key="2">
    <source>
        <dbReference type="PROSITE" id="PS50966"/>
    </source>
</evidence>
<proteinExistence type="predicted"/>
<protein>
    <recommendedName>
        <fullName evidence="2">SWIM-type domain-containing protein</fullName>
    </recommendedName>
</protein>
<reference evidence="3" key="1">
    <citation type="submission" date="2020-11" db="EMBL/GenBank/DDBJ databases">
        <authorList>
            <person name="Tran Van P."/>
        </authorList>
    </citation>
    <scope>NUCLEOTIDE SEQUENCE</scope>
</reference>
<dbReference type="AlphaFoldDB" id="A0A7R8X4L1"/>
<accession>A0A7R8X4L1</accession>
<gene>
    <name evidence="3" type="ORF">DSTB1V02_LOCUS2696</name>
</gene>
<dbReference type="GO" id="GO:0008270">
    <property type="term" value="F:zinc ion binding"/>
    <property type="evidence" value="ECO:0007669"/>
    <property type="project" value="UniProtKB-KW"/>
</dbReference>
<organism evidence="3">
    <name type="scientific">Darwinula stevensoni</name>
    <dbReference type="NCBI Taxonomy" id="69355"/>
    <lineage>
        <taxon>Eukaryota</taxon>
        <taxon>Metazoa</taxon>
        <taxon>Ecdysozoa</taxon>
        <taxon>Arthropoda</taxon>
        <taxon>Crustacea</taxon>
        <taxon>Oligostraca</taxon>
        <taxon>Ostracoda</taxon>
        <taxon>Podocopa</taxon>
        <taxon>Podocopida</taxon>
        <taxon>Darwinulocopina</taxon>
        <taxon>Darwinuloidea</taxon>
        <taxon>Darwinulidae</taxon>
        <taxon>Darwinula</taxon>
    </lineage>
</organism>
<keyword evidence="1" id="KW-0479">Metal-binding</keyword>
<keyword evidence="1" id="KW-0863">Zinc-finger</keyword>
<evidence type="ECO:0000313" key="4">
    <source>
        <dbReference type="Proteomes" id="UP000677054"/>
    </source>
</evidence>
<dbReference type="EMBL" id="LR899829">
    <property type="protein sequence ID" value="CAD7242744.1"/>
    <property type="molecule type" value="Genomic_DNA"/>
</dbReference>
<dbReference type="PROSITE" id="PS50966">
    <property type="entry name" value="ZF_SWIM"/>
    <property type="match status" value="1"/>
</dbReference>
<keyword evidence="1" id="KW-0862">Zinc</keyword>
<dbReference type="Proteomes" id="UP000677054">
    <property type="component" value="Unassembled WGS sequence"/>
</dbReference>